<sequence length="81" mass="9077">MRLTAAPYSQRTLWPWRKIPALAVRIQQDGKSATLMDSDAALSLENGILTIKEISKWVGNEKQVGCMSDDGVLNNYLKLKK</sequence>
<protein>
    <submittedName>
        <fullName evidence="1">Uncharacterized protein</fullName>
    </submittedName>
</protein>
<reference evidence="1 2" key="1">
    <citation type="submission" date="2022-07" db="EMBL/GenBank/DDBJ databases">
        <title>Methylomonas rivi sp. nov., Methylomonas rosea sp. nov., Methylomonas aureus sp. nov. and Methylomonas subterranea sp. nov., four novel methanotrophs isolated from a freshwater creek and the deep terrestrial subsurface.</title>
        <authorList>
            <person name="Abin C."/>
            <person name="Sankaranarayanan K."/>
            <person name="Garner C."/>
            <person name="Sindelar R."/>
            <person name="Kotary K."/>
            <person name="Garner R."/>
            <person name="Barclay S."/>
            <person name="Lawson P."/>
            <person name="Krumholz L."/>
        </authorList>
    </citation>
    <scope>NUCLEOTIDE SEQUENCE [LARGE SCALE GENOMIC DNA]</scope>
    <source>
        <strain evidence="1 2">SURF-2</strain>
    </source>
</reference>
<keyword evidence="2" id="KW-1185">Reference proteome</keyword>
<comment type="caution">
    <text evidence="1">The sequence shown here is derived from an EMBL/GenBank/DDBJ whole genome shotgun (WGS) entry which is preliminary data.</text>
</comment>
<organism evidence="1 2">
    <name type="scientific">Methylomonas subterranea</name>
    <dbReference type="NCBI Taxonomy" id="2952225"/>
    <lineage>
        <taxon>Bacteria</taxon>
        <taxon>Pseudomonadati</taxon>
        <taxon>Pseudomonadota</taxon>
        <taxon>Gammaproteobacteria</taxon>
        <taxon>Methylococcales</taxon>
        <taxon>Methylococcaceae</taxon>
        <taxon>Methylomonas</taxon>
    </lineage>
</organism>
<dbReference type="Proteomes" id="UP001524499">
    <property type="component" value="Unassembled WGS sequence"/>
</dbReference>
<accession>A0ABT1TL69</accession>
<gene>
    <name evidence="1" type="ORF">NP590_19035</name>
</gene>
<name>A0ABT1TL69_9GAMM</name>
<evidence type="ECO:0000313" key="2">
    <source>
        <dbReference type="Proteomes" id="UP001524499"/>
    </source>
</evidence>
<proteinExistence type="predicted"/>
<dbReference type="EMBL" id="JANIBJ010000051">
    <property type="protein sequence ID" value="MCQ8106211.1"/>
    <property type="molecule type" value="Genomic_DNA"/>
</dbReference>
<dbReference type="RefSeq" id="WP_256604289.1">
    <property type="nucleotide sequence ID" value="NZ_JANIBJ010000051.1"/>
</dbReference>
<evidence type="ECO:0000313" key="1">
    <source>
        <dbReference type="EMBL" id="MCQ8106211.1"/>
    </source>
</evidence>